<dbReference type="GO" id="GO:0016705">
    <property type="term" value="F:oxidoreductase activity, acting on paired donors, with incorporation or reduction of molecular oxygen"/>
    <property type="evidence" value="ECO:0007669"/>
    <property type="project" value="InterPro"/>
</dbReference>
<evidence type="ECO:0000256" key="7">
    <source>
        <dbReference type="SAM" id="MobiDB-lite"/>
    </source>
</evidence>
<dbReference type="Proteomes" id="UP000198797">
    <property type="component" value="Unassembled WGS sequence"/>
</dbReference>
<dbReference type="InterPro" id="IPR016215">
    <property type="entry name" value="NTA_MOA"/>
</dbReference>
<evidence type="ECO:0000313" key="9">
    <source>
        <dbReference type="EMBL" id="SCE80092.1"/>
    </source>
</evidence>
<feature type="region of interest" description="Disordered" evidence="7">
    <location>
        <begin position="128"/>
        <end position="154"/>
    </location>
</feature>
<dbReference type="PIRSF" id="PIRSF000337">
    <property type="entry name" value="NTA_MOA"/>
    <property type="match status" value="1"/>
</dbReference>
<gene>
    <name evidence="9" type="ORF">GA0070216_102192</name>
</gene>
<keyword evidence="1 6" id="KW-0285">Flavoprotein</keyword>
<evidence type="ECO:0000256" key="2">
    <source>
        <dbReference type="ARBA" id="ARBA00022643"/>
    </source>
</evidence>
<feature type="compositionally biased region" description="Basic and acidic residues" evidence="7">
    <location>
        <begin position="136"/>
        <end position="149"/>
    </location>
</feature>
<dbReference type="GO" id="GO:0004497">
    <property type="term" value="F:monooxygenase activity"/>
    <property type="evidence" value="ECO:0007669"/>
    <property type="project" value="UniProtKB-KW"/>
</dbReference>
<dbReference type="Pfam" id="PF00296">
    <property type="entry name" value="Bac_luciferase"/>
    <property type="match status" value="1"/>
</dbReference>
<dbReference type="STRING" id="121616.GA0070216_102192"/>
<keyword evidence="3" id="KW-0560">Oxidoreductase</keyword>
<feature type="domain" description="Luciferase-like" evidence="8">
    <location>
        <begin position="40"/>
        <end position="321"/>
    </location>
</feature>
<dbReference type="AlphaFoldDB" id="A0A1C4V817"/>
<feature type="binding site" evidence="6">
    <location>
        <position position="240"/>
    </location>
    <ligand>
        <name>FMN</name>
        <dbReference type="ChEBI" id="CHEBI:58210"/>
    </ligand>
</feature>
<keyword evidence="2 6" id="KW-0288">FMN</keyword>
<dbReference type="InterPro" id="IPR011251">
    <property type="entry name" value="Luciferase-like_dom"/>
</dbReference>
<proteinExistence type="inferred from homology"/>
<evidence type="ECO:0000256" key="4">
    <source>
        <dbReference type="ARBA" id="ARBA00023033"/>
    </source>
</evidence>
<evidence type="ECO:0000313" key="10">
    <source>
        <dbReference type="Proteomes" id="UP000198797"/>
    </source>
</evidence>
<dbReference type="PANTHER" id="PTHR30011">
    <property type="entry name" value="ALKANESULFONATE MONOOXYGENASE-RELATED"/>
    <property type="match status" value="1"/>
</dbReference>
<protein>
    <submittedName>
        <fullName evidence="9">Flavin-dependent oxidoreductase, luciferase family (Includes alkanesulfonate monooxygenase SsuD and methylene tetrahydromethanopterin reductase)</fullName>
    </submittedName>
</protein>
<reference evidence="10" key="1">
    <citation type="submission" date="2016-06" db="EMBL/GenBank/DDBJ databases">
        <authorList>
            <person name="Varghese N."/>
            <person name="Submissions Spin"/>
        </authorList>
    </citation>
    <scope>NUCLEOTIDE SEQUENCE [LARGE SCALE GENOMIC DNA]</scope>
    <source>
        <strain evidence="10">DSM 44100</strain>
    </source>
</reference>
<dbReference type="Gene3D" id="3.20.20.30">
    <property type="entry name" value="Luciferase-like domain"/>
    <property type="match status" value="1"/>
</dbReference>
<name>A0A1C4V817_9ACTN</name>
<evidence type="ECO:0000259" key="8">
    <source>
        <dbReference type="Pfam" id="PF00296"/>
    </source>
</evidence>
<feature type="binding site" evidence="6">
    <location>
        <position position="57"/>
    </location>
    <ligand>
        <name>FMN</name>
        <dbReference type="ChEBI" id="CHEBI:58210"/>
    </ligand>
</feature>
<sequence>MPDPTLHLAVALDGLGWHPAAWRLSHADPAAPLFPRWWAALVGQAEQAALDLVTIEDSLDLQSSLPDGPDGRVDQVRGRLDALLVAARVAPLTRHIGLVPTTSVTHTEPFHVSTAVATLDHVSGGRAGWRPRVSARRSEAGHFGRRDLPPLDPTRLGEPQTARLVGDLFAEAADAVEVVRRLWDSWQDDAEIRDAPTGRFIDRDRLHHTDFTGRWFSVKGPSIVPRPPQGQPVVAVLVHSTVPYAFAARHADVVFVTPTDAAHAEAVVAEVRATEETVGRTGPPLRILADLEVLLDDTPDQARRRRTRLDEWHGAEFHSDAASFTGSPAQLVDLLAGWRRAGVQGFRLRPAVLPDDLTTITRAVVPALRDRGLFRAGYPGGTLRDLLGLPRPANRYAVAGPR</sequence>
<dbReference type="EMBL" id="FMCU01000002">
    <property type="protein sequence ID" value="SCE80092.1"/>
    <property type="molecule type" value="Genomic_DNA"/>
</dbReference>
<dbReference type="SUPFAM" id="SSF51679">
    <property type="entry name" value="Bacterial luciferase-like"/>
    <property type="match status" value="1"/>
</dbReference>
<evidence type="ECO:0000256" key="6">
    <source>
        <dbReference type="PIRSR" id="PIRSR000337-1"/>
    </source>
</evidence>
<dbReference type="PANTHER" id="PTHR30011:SF16">
    <property type="entry name" value="C2H2 FINGER DOMAIN TRANSCRIPTION FACTOR (EUROFUNG)-RELATED"/>
    <property type="match status" value="1"/>
</dbReference>
<keyword evidence="4 9" id="KW-0503">Monooxygenase</keyword>
<dbReference type="InterPro" id="IPR051260">
    <property type="entry name" value="Diverse_substr_monoxygenases"/>
</dbReference>
<dbReference type="InterPro" id="IPR036661">
    <property type="entry name" value="Luciferase-like_sf"/>
</dbReference>
<organism evidence="9 10">
    <name type="scientific">Micromonospora matsumotoense</name>
    <dbReference type="NCBI Taxonomy" id="121616"/>
    <lineage>
        <taxon>Bacteria</taxon>
        <taxon>Bacillati</taxon>
        <taxon>Actinomycetota</taxon>
        <taxon>Actinomycetes</taxon>
        <taxon>Micromonosporales</taxon>
        <taxon>Micromonosporaceae</taxon>
        <taxon>Micromonospora</taxon>
    </lineage>
</organism>
<dbReference type="OrthoDB" id="4437611at2"/>
<dbReference type="RefSeq" id="WP_091239489.1">
    <property type="nucleotide sequence ID" value="NZ_FMCU01000002.1"/>
</dbReference>
<accession>A0A1C4V817</accession>
<evidence type="ECO:0000256" key="1">
    <source>
        <dbReference type="ARBA" id="ARBA00022630"/>
    </source>
</evidence>
<keyword evidence="10" id="KW-1185">Reference proteome</keyword>
<evidence type="ECO:0000256" key="3">
    <source>
        <dbReference type="ARBA" id="ARBA00023002"/>
    </source>
</evidence>
<evidence type="ECO:0000256" key="5">
    <source>
        <dbReference type="ARBA" id="ARBA00033748"/>
    </source>
</evidence>
<comment type="similarity">
    <text evidence="5">Belongs to the NtaA/SnaA/DszA monooxygenase family.</text>
</comment>
<feature type="binding site" evidence="6">
    <location>
        <position position="101"/>
    </location>
    <ligand>
        <name>FMN</name>
        <dbReference type="ChEBI" id="CHEBI:58210"/>
    </ligand>
</feature>